<dbReference type="PANTHER" id="PTHR33678">
    <property type="entry name" value="BLL1576 PROTEIN"/>
    <property type="match status" value="1"/>
</dbReference>
<dbReference type="EMBL" id="SLTX01000001">
    <property type="protein sequence ID" value="TDB08270.1"/>
    <property type="molecule type" value="Genomic_DNA"/>
</dbReference>
<evidence type="ECO:0000259" key="3">
    <source>
        <dbReference type="Pfam" id="PF13007"/>
    </source>
</evidence>
<dbReference type="InterPro" id="IPR052344">
    <property type="entry name" value="Transposase-related"/>
</dbReference>
<dbReference type="EMBL" id="BQOB01000001">
    <property type="protein sequence ID" value="GKH79561.1"/>
    <property type="molecule type" value="Genomic_DNA"/>
</dbReference>
<evidence type="ECO:0000313" key="22">
    <source>
        <dbReference type="EMBL" id="TDB08416.1"/>
    </source>
</evidence>
<protein>
    <submittedName>
        <fullName evidence="4">IS66 family transposase</fullName>
    </submittedName>
    <submittedName>
        <fullName evidence="12">IS66-like element ISBf10 family transposase</fullName>
    </submittedName>
</protein>
<dbReference type="PANTHER" id="PTHR33678:SF1">
    <property type="entry name" value="BLL1576 PROTEIN"/>
    <property type="match status" value="1"/>
</dbReference>
<evidence type="ECO:0000313" key="16">
    <source>
        <dbReference type="EMBL" id="TDB06852.1"/>
    </source>
</evidence>
<dbReference type="KEGG" id="bdh:GV66_02250"/>
<evidence type="ECO:0000313" key="8">
    <source>
        <dbReference type="EMBL" id="GKH80920.1"/>
    </source>
</evidence>
<dbReference type="EMBL" id="SLTX01000001">
    <property type="protein sequence ID" value="TDB08416.1"/>
    <property type="molecule type" value="Genomic_DNA"/>
</dbReference>
<evidence type="ECO:0000313" key="24">
    <source>
        <dbReference type="EMBL" id="TDB09188.1"/>
    </source>
</evidence>
<evidence type="ECO:0000313" key="13">
    <source>
        <dbReference type="EMBL" id="TDB03370.1"/>
    </source>
</evidence>
<dbReference type="EMBL" id="BQOB01000001">
    <property type="protein sequence ID" value="GKH83277.1"/>
    <property type="molecule type" value="Genomic_DNA"/>
</dbReference>
<dbReference type="KEGG" id="bdh:GV66_12270"/>
<dbReference type="AlphaFoldDB" id="A0A0K2HKE5"/>
<evidence type="ECO:0000313" key="21">
    <source>
        <dbReference type="EMBL" id="TDB08270.1"/>
    </source>
</evidence>
<dbReference type="Pfam" id="PF13007">
    <property type="entry name" value="LZ_Tnp_IS66"/>
    <property type="match status" value="1"/>
</dbReference>
<dbReference type="KEGG" id="bdh:GV66_11595"/>
<evidence type="ECO:0000259" key="2">
    <source>
        <dbReference type="Pfam" id="PF03050"/>
    </source>
</evidence>
<dbReference type="EMBL" id="BQOB01000001">
    <property type="protein sequence ID" value="GKH79283.1"/>
    <property type="molecule type" value="Genomic_DNA"/>
</dbReference>
<feature type="domain" description="Transposase TnpC homeodomain" evidence="3">
    <location>
        <begin position="64"/>
        <end position="147"/>
    </location>
</feature>
<dbReference type="RefSeq" id="WP_004312011.1">
    <property type="nucleotide sequence ID" value="NZ_BQOA01000001.1"/>
</dbReference>
<dbReference type="KEGG" id="bdh:GV66_05340"/>
<dbReference type="EMBL" id="SLTX01000002">
    <property type="protein sequence ID" value="TDB03498.1"/>
    <property type="molecule type" value="Genomic_DNA"/>
</dbReference>
<keyword evidence="1" id="KW-0175">Coiled coil</keyword>
<comment type="caution">
    <text evidence="12">The sequence shown here is derived from an EMBL/GenBank/DDBJ whole genome shotgun (WGS) entry which is preliminary data.</text>
</comment>
<evidence type="ECO:0000313" key="4">
    <source>
        <dbReference type="EMBL" id="GKH79283.1"/>
    </source>
</evidence>
<evidence type="ECO:0000313" key="15">
    <source>
        <dbReference type="EMBL" id="TDB06717.1"/>
    </source>
</evidence>
<gene>
    <name evidence="4" type="ORF">CE91St7_01670</name>
    <name evidence="5" type="ORF">CE91St7_04450</name>
    <name evidence="6" type="ORF">CE91St7_11630</name>
    <name evidence="7" type="ORF">CE91St7_12540</name>
    <name evidence="8" type="ORF">CE91St7_18040</name>
    <name evidence="9" type="ORF">CE91St7_21840</name>
    <name evidence="10" type="ORF">CE91St7_30420</name>
    <name evidence="11" type="ORF">CE91St7_41610</name>
    <name evidence="15" type="ORF">E1J06_04490</name>
    <name evidence="16" type="ORF">E1J06_05215</name>
    <name evidence="17" type="ORF">E1J06_05480</name>
    <name evidence="18" type="ORF">E1J06_05845</name>
    <name evidence="19" type="ORF">E1J06_08965</name>
    <name evidence="20" type="ORF">E1J06_11180</name>
    <name evidence="21" type="ORF">E1J06_13255</name>
    <name evidence="22" type="ORF">E1J06_14075</name>
    <name evidence="23" type="ORF">E1J06_15740</name>
    <name evidence="24" type="ORF">E1J06_18465</name>
    <name evidence="13" type="ORF">E1J06_19460</name>
    <name evidence="14" type="ORF">E1J06_20180</name>
    <name evidence="12" type="ORF">F2Y44_22270</name>
</gene>
<dbReference type="KEGG" id="bdh:GV66_11915"/>
<dbReference type="EMBL" id="SLTX01000001">
    <property type="protein sequence ID" value="TDB07538.1"/>
    <property type="molecule type" value="Genomic_DNA"/>
</dbReference>
<organism evidence="12">
    <name type="scientific">Phocaeicola dorei</name>
    <dbReference type="NCBI Taxonomy" id="357276"/>
    <lineage>
        <taxon>Bacteria</taxon>
        <taxon>Pseudomonadati</taxon>
        <taxon>Bacteroidota</taxon>
        <taxon>Bacteroidia</taxon>
        <taxon>Bacteroidales</taxon>
        <taxon>Bacteroidaceae</taxon>
        <taxon>Phocaeicola</taxon>
    </lineage>
</organism>
<dbReference type="EMBL" id="BQOB01000001">
    <property type="protein sequence ID" value="GKH81300.1"/>
    <property type="molecule type" value="Genomic_DNA"/>
</dbReference>
<dbReference type="EMBL" id="SLTX01000001">
    <property type="protein sequence ID" value="TDB06717.1"/>
    <property type="molecule type" value="Genomic_DNA"/>
</dbReference>
<dbReference type="EMBL" id="BQOB01000001">
    <property type="protein sequence ID" value="GKH82158.1"/>
    <property type="molecule type" value="Genomic_DNA"/>
</dbReference>
<evidence type="ECO:0000313" key="19">
    <source>
        <dbReference type="EMBL" id="TDB07538.1"/>
    </source>
</evidence>
<feature type="domain" description="Transposase IS66 central" evidence="2">
    <location>
        <begin position="208"/>
        <end position="489"/>
    </location>
</feature>
<dbReference type="GeneID" id="49204539"/>
<feature type="coiled-coil region" evidence="1">
    <location>
        <begin position="47"/>
        <end position="74"/>
    </location>
</feature>
<accession>A0A0K2HKE5</accession>
<proteinExistence type="predicted"/>
<reference evidence="13 25" key="2">
    <citation type="journal article" date="2019" name="Nat. Microbiol.">
        <title>Genomic variation and strain-specific functional adaptation in the human gut microbiome during early life.</title>
        <authorList>
            <person name="Vatanen T."/>
            <person name="Plichta D.R."/>
            <person name="Somani J."/>
            <person name="Munch P.C."/>
            <person name="Arthur T.D."/>
            <person name="Hall A.B."/>
            <person name="Rudolf S."/>
            <person name="Oakeley E.J."/>
            <person name="Ke X."/>
            <person name="Young R.A."/>
            <person name="Haiser H.J."/>
            <person name="Kolde R."/>
            <person name="Yassour M."/>
            <person name="Luopajarvi K."/>
            <person name="Siljander H."/>
            <person name="Virtanen S.M."/>
            <person name="Ilonen J."/>
            <person name="Uibo R."/>
            <person name="Tillmann V."/>
            <person name="Mokurov S."/>
            <person name="Dorshakova N."/>
            <person name="Porter J.A."/>
            <person name="McHardy A.C."/>
            <person name="Lahdesmaki H."/>
            <person name="Vlamakis H."/>
            <person name="Huttenhower C."/>
            <person name="Knip M."/>
            <person name="Xavier R.J."/>
        </authorList>
    </citation>
    <scope>NUCLEOTIDE SEQUENCE [LARGE SCALE GENOMIC DNA]</scope>
    <source>
        <strain evidence="13 25">RJX1052</strain>
    </source>
</reference>
<dbReference type="KEGG" id="bdh:GV66_06495"/>
<evidence type="ECO:0000313" key="10">
    <source>
        <dbReference type="EMBL" id="GKH82158.1"/>
    </source>
</evidence>
<dbReference type="Pfam" id="PF03050">
    <property type="entry name" value="DDE_Tnp_IS66"/>
    <property type="match status" value="1"/>
</dbReference>
<evidence type="ECO:0000313" key="7">
    <source>
        <dbReference type="EMBL" id="GKH80370.1"/>
    </source>
</evidence>
<dbReference type="EMBL" id="BQOB01000001">
    <property type="protein sequence ID" value="GKH80279.1"/>
    <property type="molecule type" value="Genomic_DNA"/>
</dbReference>
<feature type="coiled-coil region" evidence="1">
    <location>
        <begin position="101"/>
        <end position="128"/>
    </location>
</feature>
<dbReference type="KEGG" id="bdh:GV66_15740"/>
<evidence type="ECO:0000313" key="17">
    <source>
        <dbReference type="EMBL" id="TDB06899.1"/>
    </source>
</evidence>
<sequence>MPTDKELLIKDLMHKCDCLYRENSRLKEMVSTQPLKAADKEVYEALLSDKDAIIAQKEAKINSLEQRVSYLERQLYGKKAEKFIKPDAQDRWLDFEGFDMLPQEAEAAEEAEKELKATREAIIARKKAGKQHPARKSLPENLEREVVHIYPEGYNPEEWTLLPGEEVTEILMHEPEKFYIRRIVRHTAKRKGTNEFKTGPLPVMPIAKSYASASLLADMMIGKYVDHIPFHRQLEQFKRVGVHLPASTVNDWFKDVADLLRPLYFRLWELVMQTDYIQSDETTIPVMNDERHKTVKGYIWLVRSVMTGRQFFYYDKGSRSGKVVLKLFGKFRGAIQTDGYERYEMLDAKKGIILLGCWAHARRHFWEARKNDMQRADYALAQIQLLYDVERKADDERLTYEQRAELRARLAYPILVRFEKWLVNEYPKVMKDSPIGKAIKYTYGRFDKLSRYHLDGRYRPDNNEIENKVRPVACGRRNYLFCGNNDAAEDAAVLYSFFGCCKAAGADFRTWLIYFLEHIHDYDDDYSMDLAELLPDNLLSKGKILSVTSPESPKKDS</sequence>
<evidence type="ECO:0000313" key="25">
    <source>
        <dbReference type="Proteomes" id="UP000294834"/>
    </source>
</evidence>
<dbReference type="KEGG" id="bdh:GV66_20415"/>
<evidence type="ECO:0000313" key="6">
    <source>
        <dbReference type="EMBL" id="GKH80279.1"/>
    </source>
</evidence>
<dbReference type="InterPro" id="IPR004291">
    <property type="entry name" value="Transposase_IS66_central"/>
</dbReference>
<dbReference type="KEGG" id="bdh:GV66_22105"/>
<evidence type="ECO:0000256" key="1">
    <source>
        <dbReference type="SAM" id="Coils"/>
    </source>
</evidence>
<dbReference type="EMBL" id="SLTX01000001">
    <property type="protein sequence ID" value="TDB06899.1"/>
    <property type="molecule type" value="Genomic_DNA"/>
</dbReference>
<evidence type="ECO:0000313" key="18">
    <source>
        <dbReference type="EMBL" id="TDB06968.1"/>
    </source>
</evidence>
<reference evidence="12" key="1">
    <citation type="journal article" date="2019" name="Nat. Med.">
        <title>A library of human gut bacterial isolates paired with longitudinal multiomics data enables mechanistic microbiome research.</title>
        <authorList>
            <person name="Poyet M."/>
            <person name="Groussin M."/>
            <person name="Gibbons S.M."/>
            <person name="Avila-Pacheco J."/>
            <person name="Jiang X."/>
            <person name="Kearney S.M."/>
            <person name="Perrotta A.R."/>
            <person name="Berdy B."/>
            <person name="Zhao S."/>
            <person name="Lieberman T.D."/>
            <person name="Swanson P.K."/>
            <person name="Smith M."/>
            <person name="Roesemann S."/>
            <person name="Alexander J.E."/>
            <person name="Rich S.A."/>
            <person name="Livny J."/>
            <person name="Vlamakis H."/>
            <person name="Clish C."/>
            <person name="Bullock K."/>
            <person name="Deik A."/>
            <person name="Scott J."/>
            <person name="Pierce K.A."/>
            <person name="Xavier R.J."/>
            <person name="Alm E.J."/>
        </authorList>
    </citation>
    <scope>NUCLEOTIDE SEQUENCE [LARGE SCALE GENOMIC DNA]</scope>
    <source>
        <strain evidence="12">BIOML-A8</strain>
    </source>
</reference>
<evidence type="ECO:0000313" key="9">
    <source>
        <dbReference type="EMBL" id="GKH81300.1"/>
    </source>
</evidence>
<dbReference type="Proteomes" id="UP000294834">
    <property type="component" value="Unassembled WGS sequence"/>
</dbReference>
<dbReference type="EMBL" id="BQOB01000001">
    <property type="protein sequence ID" value="GKH80370.1"/>
    <property type="molecule type" value="Genomic_DNA"/>
</dbReference>
<dbReference type="EMBL" id="SLTX01000002">
    <property type="protein sequence ID" value="TDB03370.1"/>
    <property type="molecule type" value="Genomic_DNA"/>
</dbReference>
<evidence type="ECO:0000313" key="11">
    <source>
        <dbReference type="EMBL" id="GKH83277.1"/>
    </source>
</evidence>
<dbReference type="EMBL" id="SLTX01000001">
    <property type="protein sequence ID" value="TDB08719.1"/>
    <property type="molecule type" value="Genomic_DNA"/>
</dbReference>
<dbReference type="EMBL" id="SLTX01000001">
    <property type="protein sequence ID" value="TDB06852.1"/>
    <property type="molecule type" value="Genomic_DNA"/>
</dbReference>
<dbReference type="KEGG" id="bdh:GV66_08195"/>
<dbReference type="Proteomes" id="UP001055104">
    <property type="component" value="Unassembled WGS sequence"/>
</dbReference>
<reference evidence="4" key="3">
    <citation type="submission" date="2022-01" db="EMBL/GenBank/DDBJ databases">
        <title>Novel bile acid biosynthetic pathways are enriched in the microbiome of centenarians.</title>
        <authorList>
            <person name="Sato Y."/>
            <person name="Atarashi K."/>
            <person name="Plichta R.D."/>
            <person name="Arai Y."/>
            <person name="Sasajima S."/>
            <person name="Kearney M.S."/>
            <person name="Suda W."/>
            <person name="Takeshita K."/>
            <person name="Sasaki T."/>
            <person name="Okamoto S."/>
            <person name="Skelly N.A."/>
            <person name="Okamura Y."/>
            <person name="Vlamakis H."/>
            <person name="Li Y."/>
            <person name="Tanoue T."/>
            <person name="Takei H."/>
            <person name="Nittono H."/>
            <person name="Narushima S."/>
            <person name="Irie J."/>
            <person name="Itoh H."/>
            <person name="Moriya K."/>
            <person name="Sugiura Y."/>
            <person name="Suematsu M."/>
            <person name="Moritoki N."/>
            <person name="Shibata S."/>
            <person name="Littman R.D."/>
            <person name="Fischbach A.M."/>
            <person name="Uwamino Y."/>
            <person name="Inoue T."/>
            <person name="Honda A."/>
            <person name="Hattori M."/>
            <person name="Murai T."/>
            <person name="Xavier J.R."/>
            <person name="Hirose N."/>
            <person name="Honda K."/>
        </authorList>
    </citation>
    <scope>NUCLEOTIDE SEQUENCE</scope>
    <source>
        <strain evidence="4">CE91-St7</strain>
    </source>
</reference>
<evidence type="ECO:0000313" key="20">
    <source>
        <dbReference type="EMBL" id="TDB07932.1"/>
    </source>
</evidence>
<dbReference type="InterPro" id="IPR024463">
    <property type="entry name" value="Transposase_TnpC_homeodom"/>
</dbReference>
<evidence type="ECO:0000313" key="12">
    <source>
        <dbReference type="EMBL" id="KAA5378769.1"/>
    </source>
</evidence>
<dbReference type="EMBL" id="SLTX01000001">
    <property type="protein sequence ID" value="TDB09188.1"/>
    <property type="molecule type" value="Genomic_DNA"/>
</dbReference>
<name>A0A0K2HKE5_9BACT</name>
<dbReference type="KEGG" id="bdh:GV66_10950"/>
<dbReference type="NCBIfam" id="NF033517">
    <property type="entry name" value="transpos_IS66"/>
    <property type="match status" value="1"/>
</dbReference>
<dbReference type="EMBL" id="SLTX01000001">
    <property type="protein sequence ID" value="TDB07932.1"/>
    <property type="molecule type" value="Genomic_DNA"/>
</dbReference>
<dbReference type="EMBL" id="BQOB01000001">
    <property type="protein sequence ID" value="GKH80920.1"/>
    <property type="molecule type" value="Genomic_DNA"/>
</dbReference>
<dbReference type="EMBL" id="VVZE01000063">
    <property type="protein sequence ID" value="KAA5378769.1"/>
    <property type="molecule type" value="Genomic_DNA"/>
</dbReference>
<dbReference type="EMBL" id="SLTX01000001">
    <property type="protein sequence ID" value="TDB06968.1"/>
    <property type="molecule type" value="Genomic_DNA"/>
</dbReference>
<evidence type="ECO:0000313" key="5">
    <source>
        <dbReference type="EMBL" id="GKH79561.1"/>
    </source>
</evidence>
<evidence type="ECO:0000313" key="14">
    <source>
        <dbReference type="EMBL" id="TDB03498.1"/>
    </source>
</evidence>
<evidence type="ECO:0000313" key="23">
    <source>
        <dbReference type="EMBL" id="TDB08719.1"/>
    </source>
</evidence>